<evidence type="ECO:0008006" key="3">
    <source>
        <dbReference type="Google" id="ProtNLM"/>
    </source>
</evidence>
<name>A0A0G1KTC1_UNCK3</name>
<evidence type="ECO:0000313" key="1">
    <source>
        <dbReference type="EMBL" id="KKT86833.1"/>
    </source>
</evidence>
<proteinExistence type="predicted"/>
<organism evidence="1 2">
    <name type="scientific">candidate division Kazan bacterium GW2011_GWB1_45_10</name>
    <dbReference type="NCBI Taxonomy" id="1620411"/>
    <lineage>
        <taxon>Bacteria</taxon>
        <taxon>Bacteria division Kazan-3B-28</taxon>
    </lineage>
</organism>
<gene>
    <name evidence="1" type="ORF">VE97_C0015G0003</name>
</gene>
<reference evidence="1 2" key="1">
    <citation type="journal article" date="2015" name="Nature">
        <title>rRNA introns, odd ribosomes, and small enigmatic genomes across a large radiation of phyla.</title>
        <authorList>
            <person name="Brown C.T."/>
            <person name="Hug L.A."/>
            <person name="Thomas B.C."/>
            <person name="Sharon I."/>
            <person name="Castelle C.J."/>
            <person name="Singh A."/>
            <person name="Wilkins M.J."/>
            <person name="Williams K.H."/>
            <person name="Banfield J.F."/>
        </authorList>
    </citation>
    <scope>NUCLEOTIDE SEQUENCE [LARGE SCALE GENOMIC DNA]</scope>
</reference>
<dbReference type="Proteomes" id="UP000033958">
    <property type="component" value="Unassembled WGS sequence"/>
</dbReference>
<sequence>MTTTLIIISLVALALLGTTVWLLARKVPPATDDTARKLLEMLIKDTQDLRVDQKLVRESSHVLQSDMKSIASLLQQFKTRQEERNREELEYNTAIKDSIKSIEHLFKGSKSKGMAGENILREIFKIFPPELIVFDYKVAGKPVEFGLKLPDGRIVPMDSKVVALEELNQLTTEANEDTRQRLIKKVEAEVMKKVKEVSEYIHPPITWDKALMMVPDAVYALLKESFTKAYHQSVILIPYSMAIPYILTFLDLHKKTMASYDEQQVRAFLEDLDRALNDMEIVLENQVARGNTMIANAYTEHKKIVGKIRGRMTYLTEIEATHHLAEEHPKKELVGKS</sequence>
<protein>
    <recommendedName>
        <fullName evidence="3">RmuC-domain protein</fullName>
    </recommendedName>
</protein>
<accession>A0A0G1KTC1</accession>
<dbReference type="AlphaFoldDB" id="A0A0G1KTC1"/>
<evidence type="ECO:0000313" key="2">
    <source>
        <dbReference type="Proteomes" id="UP000033958"/>
    </source>
</evidence>
<dbReference type="InterPro" id="IPR003798">
    <property type="entry name" value="DNA_recombination_RmuC"/>
</dbReference>
<dbReference type="EMBL" id="LCJZ01000015">
    <property type="protein sequence ID" value="KKT86833.1"/>
    <property type="molecule type" value="Genomic_DNA"/>
</dbReference>
<comment type="caution">
    <text evidence="1">The sequence shown here is derived from an EMBL/GenBank/DDBJ whole genome shotgun (WGS) entry which is preliminary data.</text>
</comment>
<dbReference type="Pfam" id="PF02646">
    <property type="entry name" value="RmuC"/>
    <property type="match status" value="1"/>
</dbReference>